<feature type="region of interest" description="Disordered" evidence="1">
    <location>
        <begin position="195"/>
        <end position="214"/>
    </location>
</feature>
<protein>
    <recommendedName>
        <fullName evidence="2">Flagellar attachment zone protein 1 conserved domain-containing protein</fullName>
    </recommendedName>
</protein>
<evidence type="ECO:0000313" key="4">
    <source>
        <dbReference type="Proteomes" id="UP000284403"/>
    </source>
</evidence>
<gene>
    <name evidence="3" type="ORF">Tco025E_06017</name>
</gene>
<proteinExistence type="predicted"/>
<name>A0A422P8A6_9TRYP</name>
<organism evidence="3 4">
    <name type="scientific">Trypanosoma conorhini</name>
    <dbReference type="NCBI Taxonomy" id="83891"/>
    <lineage>
        <taxon>Eukaryota</taxon>
        <taxon>Discoba</taxon>
        <taxon>Euglenozoa</taxon>
        <taxon>Kinetoplastea</taxon>
        <taxon>Metakinetoplastina</taxon>
        <taxon>Trypanosomatida</taxon>
        <taxon>Trypanosomatidae</taxon>
        <taxon>Trypanosoma</taxon>
    </lineage>
</organism>
<feature type="compositionally biased region" description="Basic and acidic residues" evidence="1">
    <location>
        <begin position="195"/>
        <end position="205"/>
    </location>
</feature>
<evidence type="ECO:0000313" key="3">
    <source>
        <dbReference type="EMBL" id="RNF13934.1"/>
    </source>
</evidence>
<dbReference type="InterPro" id="IPR056614">
    <property type="entry name" value="FAZ1_cons"/>
</dbReference>
<evidence type="ECO:0000256" key="1">
    <source>
        <dbReference type="SAM" id="MobiDB-lite"/>
    </source>
</evidence>
<sequence length="214" mass="24012">MAAHLLGAPNLPVGHDGGEPLQQHNPNPRTAYGLPVPARERAIDEQGYELTKHSLRFRGEDWDIVLNSKREELRAAFIRDAAAATGEPESNIVDVRHYVDEAHRLIVRFNVRHRAQTSSSAVQDRLATYPYEAVRALYEPRVKKPRKGRTRMNSSLAASIARQRWPQPALSCYGHAVGDVGPNGLEFRDKKEQEEVLDTGHDKMPEPQITTILA</sequence>
<evidence type="ECO:0000259" key="2">
    <source>
        <dbReference type="Pfam" id="PF23398"/>
    </source>
</evidence>
<comment type="caution">
    <text evidence="3">The sequence shown here is derived from an EMBL/GenBank/DDBJ whole genome shotgun (WGS) entry which is preliminary data.</text>
</comment>
<dbReference type="AlphaFoldDB" id="A0A422P8A6"/>
<keyword evidence="4" id="KW-1185">Reference proteome</keyword>
<reference evidence="3 4" key="1">
    <citation type="journal article" date="2018" name="BMC Genomics">
        <title>Genomic comparison of Trypanosoma conorhini and Trypanosoma rangeli to Trypanosoma cruzi strains of high and low virulence.</title>
        <authorList>
            <person name="Bradwell K.R."/>
            <person name="Koparde V.N."/>
            <person name="Matveyev A.V."/>
            <person name="Serrano M.G."/>
            <person name="Alves J.M."/>
            <person name="Parikh H."/>
            <person name="Huang B."/>
            <person name="Lee V."/>
            <person name="Espinosa-Alvarez O."/>
            <person name="Ortiz P.A."/>
            <person name="Costa-Martins A.G."/>
            <person name="Teixeira M.M."/>
            <person name="Buck G.A."/>
        </authorList>
    </citation>
    <scope>NUCLEOTIDE SEQUENCE [LARGE SCALE GENOMIC DNA]</scope>
    <source>
        <strain evidence="3 4">025E</strain>
    </source>
</reference>
<feature type="domain" description="Flagellar attachment zone protein 1 conserved" evidence="2">
    <location>
        <begin position="51"/>
        <end position="141"/>
    </location>
</feature>
<feature type="region of interest" description="Disordered" evidence="1">
    <location>
        <begin position="1"/>
        <end position="33"/>
    </location>
</feature>
<dbReference type="Pfam" id="PF23398">
    <property type="entry name" value="FAZ1_cons"/>
    <property type="match status" value="1"/>
</dbReference>
<dbReference type="Proteomes" id="UP000284403">
    <property type="component" value="Unassembled WGS sequence"/>
</dbReference>
<dbReference type="GeneID" id="40319628"/>
<dbReference type="EMBL" id="MKKU01000385">
    <property type="protein sequence ID" value="RNF13934.1"/>
    <property type="molecule type" value="Genomic_DNA"/>
</dbReference>
<accession>A0A422P8A6</accession>
<dbReference type="OrthoDB" id="268046at2759"/>
<dbReference type="RefSeq" id="XP_029226980.1">
    <property type="nucleotide sequence ID" value="XM_029372906.1"/>
</dbReference>